<organism evidence="2 3">
    <name type="scientific">Candidatus Roizmanbacteria bacterium CG_4_8_14_3_um_filter_36_10</name>
    <dbReference type="NCBI Taxonomy" id="1974834"/>
    <lineage>
        <taxon>Bacteria</taxon>
        <taxon>Candidatus Roizmaniibacteriota</taxon>
    </lineage>
</organism>
<dbReference type="InterPro" id="IPR001173">
    <property type="entry name" value="Glyco_trans_2-like"/>
</dbReference>
<dbReference type="SUPFAM" id="SSF53448">
    <property type="entry name" value="Nucleotide-diphospho-sugar transferases"/>
    <property type="match status" value="1"/>
</dbReference>
<dbReference type="GO" id="GO:0016740">
    <property type="term" value="F:transferase activity"/>
    <property type="evidence" value="ECO:0007669"/>
    <property type="project" value="UniProtKB-KW"/>
</dbReference>
<accession>A0A2M8GLY6</accession>
<keyword evidence="2" id="KW-0808">Transferase</keyword>
<dbReference type="AlphaFoldDB" id="A0A2M8GLY6"/>
<sequence length="230" mass="26757">MNNSCTALIPFHNEKKRILNVLNVLFKIETLSQIICVDDGSSDKTYSLIKKQCPLITVVRLKKNMGKSAAVAAGLRKVRTEYVFLCDADLHHLKKSEVERAIRSALKSRVIDLLILRRTHSVFQTKLSRGDILFSGERIMKTKDLINVFKSHPRKYQLEIAINKYMIDNKKSVRWLPSSALSTFKIYKVGLFLGTMNEWKMITSMFTYAGWHEYWRQFLLFCHEKHSRIA</sequence>
<dbReference type="EMBL" id="PFQK01000067">
    <property type="protein sequence ID" value="PJC81576.1"/>
    <property type="molecule type" value="Genomic_DNA"/>
</dbReference>
<reference evidence="3" key="1">
    <citation type="submission" date="2017-09" db="EMBL/GenBank/DDBJ databases">
        <title>Depth-based differentiation of microbial function through sediment-hosted aquifers and enrichment of novel symbionts in the deep terrestrial subsurface.</title>
        <authorList>
            <person name="Probst A.J."/>
            <person name="Ladd B."/>
            <person name="Jarett J.K."/>
            <person name="Geller-Mcgrath D.E."/>
            <person name="Sieber C.M.K."/>
            <person name="Emerson J.B."/>
            <person name="Anantharaman K."/>
            <person name="Thomas B.C."/>
            <person name="Malmstrom R."/>
            <person name="Stieglmeier M."/>
            <person name="Klingl A."/>
            <person name="Woyke T."/>
            <person name="Ryan C.M."/>
            <person name="Banfield J.F."/>
        </authorList>
    </citation>
    <scope>NUCLEOTIDE SEQUENCE [LARGE SCALE GENOMIC DNA]</scope>
</reference>
<dbReference type="PANTHER" id="PTHR48090">
    <property type="entry name" value="UNDECAPRENYL-PHOSPHATE 4-DEOXY-4-FORMAMIDO-L-ARABINOSE TRANSFERASE-RELATED"/>
    <property type="match status" value="1"/>
</dbReference>
<dbReference type="InterPro" id="IPR050256">
    <property type="entry name" value="Glycosyltransferase_2"/>
</dbReference>
<dbReference type="Proteomes" id="UP000229370">
    <property type="component" value="Unassembled WGS sequence"/>
</dbReference>
<comment type="caution">
    <text evidence="2">The sequence shown here is derived from an EMBL/GenBank/DDBJ whole genome shotgun (WGS) entry which is preliminary data.</text>
</comment>
<feature type="domain" description="Glycosyltransferase 2-like" evidence="1">
    <location>
        <begin position="7"/>
        <end position="129"/>
    </location>
</feature>
<evidence type="ECO:0000259" key="1">
    <source>
        <dbReference type="Pfam" id="PF00535"/>
    </source>
</evidence>
<gene>
    <name evidence="2" type="ORF">CO007_03945</name>
</gene>
<dbReference type="Pfam" id="PF00535">
    <property type="entry name" value="Glycos_transf_2"/>
    <property type="match status" value="1"/>
</dbReference>
<proteinExistence type="predicted"/>
<name>A0A2M8GLY6_9BACT</name>
<dbReference type="InterPro" id="IPR029044">
    <property type="entry name" value="Nucleotide-diphossugar_trans"/>
</dbReference>
<dbReference type="Gene3D" id="3.90.550.10">
    <property type="entry name" value="Spore Coat Polysaccharide Biosynthesis Protein SpsA, Chain A"/>
    <property type="match status" value="1"/>
</dbReference>
<protein>
    <submittedName>
        <fullName evidence="2">Glycosyl transferase</fullName>
    </submittedName>
</protein>
<evidence type="ECO:0000313" key="2">
    <source>
        <dbReference type="EMBL" id="PJC81576.1"/>
    </source>
</evidence>
<evidence type="ECO:0000313" key="3">
    <source>
        <dbReference type="Proteomes" id="UP000229370"/>
    </source>
</evidence>